<organism evidence="1 2">
    <name type="scientific">Streptomyces nanshensis</name>
    <dbReference type="NCBI Taxonomy" id="518642"/>
    <lineage>
        <taxon>Bacteria</taxon>
        <taxon>Bacillati</taxon>
        <taxon>Actinomycetota</taxon>
        <taxon>Actinomycetes</taxon>
        <taxon>Kitasatosporales</taxon>
        <taxon>Streptomycetaceae</taxon>
        <taxon>Streptomyces</taxon>
    </lineage>
</organism>
<reference evidence="1 2" key="1">
    <citation type="journal article" date="2016" name="Front. Microbiol.">
        <title>Comparative Genomics Analysis of Streptomyces Species Reveals Their Adaptation to the Marine Environment and Their Diversity at the Genomic Level.</title>
        <authorList>
            <person name="Tian X."/>
            <person name="Zhang Z."/>
            <person name="Yang T."/>
            <person name="Chen M."/>
            <person name="Li J."/>
            <person name="Chen F."/>
            <person name="Yang J."/>
            <person name="Li W."/>
            <person name="Zhang B."/>
            <person name="Zhang Z."/>
            <person name="Wu J."/>
            <person name="Zhang C."/>
            <person name="Long L."/>
            <person name="Xiao J."/>
        </authorList>
    </citation>
    <scope>NUCLEOTIDE SEQUENCE [LARGE SCALE GENOMIC DNA]</scope>
    <source>
        <strain evidence="1 2">SCSIO M10372</strain>
    </source>
</reference>
<dbReference type="Proteomes" id="UP000175971">
    <property type="component" value="Unassembled WGS sequence"/>
</dbReference>
<dbReference type="AlphaFoldDB" id="A0A1E7LMQ2"/>
<evidence type="ECO:0000313" key="2">
    <source>
        <dbReference type="Proteomes" id="UP000175971"/>
    </source>
</evidence>
<gene>
    <name evidence="1" type="ORF">AN221_28680</name>
</gene>
<dbReference type="OrthoDB" id="4364653at2"/>
<evidence type="ECO:0000313" key="1">
    <source>
        <dbReference type="EMBL" id="OEV17458.1"/>
    </source>
</evidence>
<dbReference type="RefSeq" id="WP_070203306.1">
    <property type="nucleotide sequence ID" value="NZ_LJGZ01000098.1"/>
</dbReference>
<keyword evidence="2" id="KW-1185">Reference proteome</keyword>
<dbReference type="Gene3D" id="1.10.30.50">
    <property type="match status" value="1"/>
</dbReference>
<dbReference type="PATRIC" id="fig|518642.7.peg.3575"/>
<sequence length="338" mass="37346">MTVDFYRTEPSARTSWRLAVLMGANSRTYKFSLGAALLEYAAQDRTEVTLEELAAPYAQRLLEHLAEAPQAPSGQSLRDSDFLAVAKQEAEESTGLGHPTERLLRAAVKSMPAMVMQKFHNLGGGTQTAHRFYELSGRSDKRVVHLTADLRRIARSEQTSGLRGELDARWNIVENSFAAGIGRSLIEEGVAVDLATLKITDKRRRRPVTGVTEALIGFQHGRCLICTQPIGPDDETAVDHVFPFSLMPRFGGLSGWQGPDLDLIWNLAPAHKSCNSTKSDRLPTSAELHRLAQRNEAIMQSPHPLKRTLQVSLRGARPSSGVGHPWPHFLRHVQAYCG</sequence>
<comment type="caution">
    <text evidence="1">The sequence shown here is derived from an EMBL/GenBank/DDBJ whole genome shotgun (WGS) entry which is preliminary data.</text>
</comment>
<accession>A0A1E7LMQ2</accession>
<dbReference type="InterPro" id="IPR003615">
    <property type="entry name" value="HNH_nuc"/>
</dbReference>
<dbReference type="CDD" id="cd00085">
    <property type="entry name" value="HNHc"/>
    <property type="match status" value="1"/>
</dbReference>
<protein>
    <submittedName>
        <fullName evidence="1">Uncharacterized protein</fullName>
    </submittedName>
</protein>
<proteinExistence type="predicted"/>
<dbReference type="EMBL" id="LJGZ01000098">
    <property type="protein sequence ID" value="OEV17458.1"/>
    <property type="molecule type" value="Genomic_DNA"/>
</dbReference>
<name>A0A1E7LMQ2_9ACTN</name>